<dbReference type="AlphaFoldDB" id="A0A2S3YVB8"/>
<protein>
    <submittedName>
        <fullName evidence="1">Uncharacterized protein</fullName>
    </submittedName>
</protein>
<accession>A0A2S3YVB8</accession>
<proteinExistence type="predicted"/>
<reference evidence="1 2" key="1">
    <citation type="journal article" date="2014" name="Syst. Appl. Microbiol.">
        <title>Microsymbionts of Phaseolus vulgaris in acid and alkaline soils of Mexico.</title>
        <authorList>
            <person name="Verastegui-Valdes M.M."/>
            <person name="Zhang Y.J."/>
            <person name="Rivera-Orduna F.N."/>
            <person name="Cheng H.P."/>
            <person name="Sui X.H."/>
            <person name="Wang E.T."/>
        </authorList>
    </citation>
    <scope>NUCLEOTIDE SEQUENCE [LARGE SCALE GENOMIC DNA]</scope>
    <source>
        <strain evidence="1 2">FG01</strain>
    </source>
</reference>
<sequence>MAGTGIGEDFEGDRRFCRGSPPGSNLLGRLEGVRIGKVQLQRHAGSGIGGEFGDAVQEEQSGGFGTLCPEGCGDGCAHRKSAEHCRCRQVGDCPFGSLEKRSPADPVPQGDSLADRAGNAAIVKIRRYHLVTGRGQALGSIALERAQTVGRMEEDYGRHSHISRAGGNVGAANRAVSLSHQ</sequence>
<dbReference type="Proteomes" id="UP000237511">
    <property type="component" value="Unassembled WGS sequence"/>
</dbReference>
<organism evidence="1 2">
    <name type="scientific">Sinorhizobium americanum</name>
    <dbReference type="NCBI Taxonomy" id="194963"/>
    <lineage>
        <taxon>Bacteria</taxon>
        <taxon>Pseudomonadati</taxon>
        <taxon>Pseudomonadota</taxon>
        <taxon>Alphaproteobacteria</taxon>
        <taxon>Hyphomicrobiales</taxon>
        <taxon>Rhizobiaceae</taxon>
        <taxon>Sinorhizobium/Ensifer group</taxon>
        <taxon>Sinorhizobium</taxon>
    </lineage>
</organism>
<evidence type="ECO:0000313" key="1">
    <source>
        <dbReference type="EMBL" id="POH35589.1"/>
    </source>
</evidence>
<evidence type="ECO:0000313" key="2">
    <source>
        <dbReference type="Proteomes" id="UP000237511"/>
    </source>
</evidence>
<name>A0A2S3YVB8_9HYPH</name>
<gene>
    <name evidence="1" type="ORF">ATY31_01930</name>
</gene>
<dbReference type="EMBL" id="LODU01000002">
    <property type="protein sequence ID" value="POH35589.1"/>
    <property type="molecule type" value="Genomic_DNA"/>
</dbReference>
<comment type="caution">
    <text evidence="1">The sequence shown here is derived from an EMBL/GenBank/DDBJ whole genome shotgun (WGS) entry which is preliminary data.</text>
</comment>